<dbReference type="InterPro" id="IPR036116">
    <property type="entry name" value="FN3_sf"/>
</dbReference>
<evidence type="ECO:0000256" key="7">
    <source>
        <dbReference type="ARBA" id="ARBA00023180"/>
    </source>
</evidence>
<dbReference type="Gene3D" id="2.60.40.10">
    <property type="entry name" value="Immunoglobulins"/>
    <property type="match status" value="2"/>
</dbReference>
<feature type="chain" id="PRO_5041356101" description="Fibronectin type-III domain-containing protein" evidence="9">
    <location>
        <begin position="20"/>
        <end position="348"/>
    </location>
</feature>
<evidence type="ECO:0000256" key="8">
    <source>
        <dbReference type="SAM" id="Phobius"/>
    </source>
</evidence>
<comment type="caution">
    <text evidence="11">The sequence shown here is derived from an EMBL/GenBank/DDBJ whole genome shotgun (WGS) entry which is preliminary data.</text>
</comment>
<dbReference type="SUPFAM" id="SSF49265">
    <property type="entry name" value="Fibronectin type III"/>
    <property type="match status" value="2"/>
</dbReference>
<feature type="signal peptide" evidence="9">
    <location>
        <begin position="1"/>
        <end position="19"/>
    </location>
</feature>
<evidence type="ECO:0000259" key="10">
    <source>
        <dbReference type="PROSITE" id="PS50853"/>
    </source>
</evidence>
<protein>
    <recommendedName>
        <fullName evidence="10">Fibronectin type-III domain-containing protein</fullName>
    </recommendedName>
</protein>
<dbReference type="Proteomes" id="UP001177744">
    <property type="component" value="Unassembled WGS sequence"/>
</dbReference>
<keyword evidence="3 9" id="KW-0732">Signal</keyword>
<feature type="transmembrane region" description="Helical" evidence="8">
    <location>
        <begin position="321"/>
        <end position="346"/>
    </location>
</feature>
<evidence type="ECO:0000313" key="12">
    <source>
        <dbReference type="Proteomes" id="UP001177744"/>
    </source>
</evidence>
<evidence type="ECO:0000256" key="5">
    <source>
        <dbReference type="ARBA" id="ARBA00023136"/>
    </source>
</evidence>
<keyword evidence="12" id="KW-1185">Reference proteome</keyword>
<dbReference type="AlphaFoldDB" id="A0AA40HB28"/>
<dbReference type="PANTHER" id="PTHR23037:SF46">
    <property type="entry name" value="INTERLEUKIN 5 RECEPTOR SUBUNIT ALPHA"/>
    <property type="match status" value="1"/>
</dbReference>
<dbReference type="InterPro" id="IPR015321">
    <property type="entry name" value="TypeI_recpt_CBD"/>
</dbReference>
<dbReference type="Pfam" id="PF18611">
    <property type="entry name" value="IL3Ra_N"/>
    <property type="match status" value="1"/>
</dbReference>
<evidence type="ECO:0000256" key="4">
    <source>
        <dbReference type="ARBA" id="ARBA00022989"/>
    </source>
</evidence>
<proteinExistence type="predicted"/>
<dbReference type="GO" id="GO:0009897">
    <property type="term" value="C:external side of plasma membrane"/>
    <property type="evidence" value="ECO:0007669"/>
    <property type="project" value="TreeGrafter"/>
</dbReference>
<dbReference type="InterPro" id="IPR013783">
    <property type="entry name" value="Ig-like_fold"/>
</dbReference>
<keyword evidence="2 8" id="KW-0812">Transmembrane</keyword>
<keyword evidence="5 8" id="KW-0472">Membrane</keyword>
<dbReference type="GO" id="GO:0004896">
    <property type="term" value="F:cytokine receptor activity"/>
    <property type="evidence" value="ECO:0007669"/>
    <property type="project" value="TreeGrafter"/>
</dbReference>
<dbReference type="InterPro" id="IPR040907">
    <property type="entry name" value="IL3Ra_N"/>
</dbReference>
<reference evidence="11" key="1">
    <citation type="submission" date="2023-06" db="EMBL/GenBank/DDBJ databases">
        <title>Reference genome for the Northern bat (Eptesicus nilssonii), a most northern bat species.</title>
        <authorList>
            <person name="Laine V.N."/>
            <person name="Pulliainen A.T."/>
            <person name="Lilley T.M."/>
        </authorList>
    </citation>
    <scope>NUCLEOTIDE SEQUENCE</scope>
    <source>
        <strain evidence="11">BLF_Eptnil</strain>
        <tissue evidence="11">Kidney</tissue>
    </source>
</reference>
<dbReference type="PROSITE" id="PS50853">
    <property type="entry name" value="FN3"/>
    <property type="match status" value="1"/>
</dbReference>
<dbReference type="Gene3D" id="2.60.40.3850">
    <property type="match status" value="1"/>
</dbReference>
<dbReference type="Pfam" id="PF09240">
    <property type="entry name" value="IL6Ra-bind"/>
    <property type="match status" value="1"/>
</dbReference>
<dbReference type="InterPro" id="IPR003961">
    <property type="entry name" value="FN3_dom"/>
</dbReference>
<keyword evidence="6" id="KW-0675">Receptor</keyword>
<evidence type="ECO:0000256" key="2">
    <source>
        <dbReference type="ARBA" id="ARBA00022692"/>
    </source>
</evidence>
<sequence>MGPLVSAALVLTLLDPAFLLTQDSRDLPTVERVPSLSVRFDPWRMNLTWDCGENTTSIQCGMTTRKKGPVTMRLKENQCHCTFPRAVLRGAPNFTVTANIGPRQVTQRLSYSNPGGQGTAAQNVSCLIYMADFMNCTWDKGPAAPDNVQYSLHIRDLRSGSRRECPRYLGDTGTTHVGCHLQGASAFGSEIYILVNGTSPSAGIQFFDDTLMLKKIEIYDPPDNITIECNASHCVLQWDTPRIRVFLSNWELQYQLDIHRQNSMQPSDHQLVDISGAWRNTYVFQKPLPRAKHAVRMRAADSRLLQWGPWSQPVEFGSGEWLSGAFFISMVILGTLACVLIFLYLFNR</sequence>
<evidence type="ECO:0000256" key="9">
    <source>
        <dbReference type="SAM" id="SignalP"/>
    </source>
</evidence>
<gene>
    <name evidence="11" type="ORF">QTO34_013092</name>
</gene>
<keyword evidence="7" id="KW-0325">Glycoprotein</keyword>
<dbReference type="PANTHER" id="PTHR23037">
    <property type="entry name" value="CYTOKINE RECEPTOR"/>
    <property type="match status" value="1"/>
</dbReference>
<evidence type="ECO:0000256" key="1">
    <source>
        <dbReference type="ARBA" id="ARBA00004479"/>
    </source>
</evidence>
<organism evidence="11 12">
    <name type="scientific">Cnephaeus nilssonii</name>
    <name type="common">Northern bat</name>
    <name type="synonym">Eptesicus nilssonii</name>
    <dbReference type="NCBI Taxonomy" id="3371016"/>
    <lineage>
        <taxon>Eukaryota</taxon>
        <taxon>Metazoa</taxon>
        <taxon>Chordata</taxon>
        <taxon>Craniata</taxon>
        <taxon>Vertebrata</taxon>
        <taxon>Euteleostomi</taxon>
        <taxon>Mammalia</taxon>
        <taxon>Eutheria</taxon>
        <taxon>Laurasiatheria</taxon>
        <taxon>Chiroptera</taxon>
        <taxon>Yangochiroptera</taxon>
        <taxon>Vespertilionidae</taxon>
        <taxon>Cnephaeus</taxon>
    </lineage>
</organism>
<evidence type="ECO:0000256" key="6">
    <source>
        <dbReference type="ARBA" id="ARBA00023170"/>
    </source>
</evidence>
<dbReference type="EMBL" id="JAULJE010000029">
    <property type="protein sequence ID" value="KAK1327456.1"/>
    <property type="molecule type" value="Genomic_DNA"/>
</dbReference>
<evidence type="ECO:0000256" key="3">
    <source>
        <dbReference type="ARBA" id="ARBA00022729"/>
    </source>
</evidence>
<feature type="domain" description="Fibronectin type-III" evidence="10">
    <location>
        <begin position="221"/>
        <end position="321"/>
    </location>
</feature>
<evidence type="ECO:0000313" key="11">
    <source>
        <dbReference type="EMBL" id="KAK1327456.1"/>
    </source>
</evidence>
<accession>A0AA40HB28</accession>
<comment type="subcellular location">
    <subcellularLocation>
        <location evidence="1">Membrane</location>
        <topology evidence="1">Single-pass type I membrane protein</topology>
    </subcellularLocation>
</comment>
<keyword evidence="4 8" id="KW-1133">Transmembrane helix</keyword>
<name>A0AA40HB28_CNENI</name>